<dbReference type="AlphaFoldDB" id="A0AAV7H1H6"/>
<protein>
    <submittedName>
        <fullName evidence="2">Uncharacterized protein</fullName>
    </submittedName>
</protein>
<dbReference type="Pfam" id="PF14009">
    <property type="entry name" value="PADRE"/>
    <property type="match status" value="1"/>
</dbReference>
<evidence type="ECO:0000256" key="1">
    <source>
        <dbReference type="SAM" id="MobiDB-lite"/>
    </source>
</evidence>
<evidence type="ECO:0000313" key="3">
    <source>
        <dbReference type="Proteomes" id="UP000775213"/>
    </source>
</evidence>
<dbReference type="InterPro" id="IPR025322">
    <property type="entry name" value="PADRE_dom"/>
</dbReference>
<feature type="region of interest" description="Disordered" evidence="1">
    <location>
        <begin position="131"/>
        <end position="166"/>
    </location>
</feature>
<dbReference type="PANTHER" id="PTHR33413:SF35">
    <property type="entry name" value="OS09G0381600 PROTEIN"/>
    <property type="match status" value="1"/>
</dbReference>
<proteinExistence type="predicted"/>
<comment type="caution">
    <text evidence="2">The sequence shown here is derived from an EMBL/GenBank/DDBJ whole genome shotgun (WGS) entry which is preliminary data.</text>
</comment>
<dbReference type="EMBL" id="JAGFBR010000009">
    <property type="protein sequence ID" value="KAH0461818.1"/>
    <property type="molecule type" value="Genomic_DNA"/>
</dbReference>
<sequence>MGNCQANDAAVVVIQHSDGHAERLYWPTTADAVMRNHPDHYVAHITPSGTGRRLSASADDGSIIRFAKIRLLKHKEMLLIGQVYHLMTSEEVTKELRARKHEKIRKAQNVQIKQQEVEIQQHLLQMLEQQNQRVHERTSIEDSADSGEADPQVMDQRKQRRTTLESVDKPRKLRLCDKMIWLMNAAT</sequence>
<reference evidence="2 3" key="1">
    <citation type="journal article" date="2021" name="Hortic Res">
        <title>Chromosome-scale assembly of the Dendrobium chrysotoxum genome enhances the understanding of orchid evolution.</title>
        <authorList>
            <person name="Zhang Y."/>
            <person name="Zhang G.Q."/>
            <person name="Zhang D."/>
            <person name="Liu X.D."/>
            <person name="Xu X.Y."/>
            <person name="Sun W.H."/>
            <person name="Yu X."/>
            <person name="Zhu X."/>
            <person name="Wang Z.W."/>
            <person name="Zhao X."/>
            <person name="Zhong W.Y."/>
            <person name="Chen H."/>
            <person name="Yin W.L."/>
            <person name="Huang T."/>
            <person name="Niu S.C."/>
            <person name="Liu Z.J."/>
        </authorList>
    </citation>
    <scope>NUCLEOTIDE SEQUENCE [LARGE SCALE GENOMIC DNA]</scope>
    <source>
        <strain evidence="2">Lindl</strain>
    </source>
</reference>
<name>A0AAV7H1H6_DENCH</name>
<evidence type="ECO:0000313" key="2">
    <source>
        <dbReference type="EMBL" id="KAH0461818.1"/>
    </source>
</evidence>
<gene>
    <name evidence="2" type="ORF">IEQ34_009393</name>
</gene>
<dbReference type="PANTHER" id="PTHR33413">
    <property type="entry name" value="EXPRESSED PROTEIN"/>
    <property type="match status" value="1"/>
</dbReference>
<keyword evidence="3" id="KW-1185">Reference proteome</keyword>
<dbReference type="Proteomes" id="UP000775213">
    <property type="component" value="Unassembled WGS sequence"/>
</dbReference>
<accession>A0AAV7H1H6</accession>
<organism evidence="2 3">
    <name type="scientific">Dendrobium chrysotoxum</name>
    <name type="common">Orchid</name>
    <dbReference type="NCBI Taxonomy" id="161865"/>
    <lineage>
        <taxon>Eukaryota</taxon>
        <taxon>Viridiplantae</taxon>
        <taxon>Streptophyta</taxon>
        <taxon>Embryophyta</taxon>
        <taxon>Tracheophyta</taxon>
        <taxon>Spermatophyta</taxon>
        <taxon>Magnoliopsida</taxon>
        <taxon>Liliopsida</taxon>
        <taxon>Asparagales</taxon>
        <taxon>Orchidaceae</taxon>
        <taxon>Epidendroideae</taxon>
        <taxon>Malaxideae</taxon>
        <taxon>Dendrobiinae</taxon>
        <taxon>Dendrobium</taxon>
    </lineage>
</organism>